<dbReference type="GO" id="GO:0006508">
    <property type="term" value="P:proteolysis"/>
    <property type="evidence" value="ECO:0007669"/>
    <property type="project" value="UniProtKB-KW"/>
</dbReference>
<gene>
    <name evidence="8" type="primary">pepB</name>
    <name evidence="7" type="ORF">Lade_0074</name>
    <name evidence="8" type="ORF">NCTC12735_00381</name>
</gene>
<keyword evidence="8" id="KW-0614">Plasmid</keyword>
<dbReference type="Gene3D" id="3.40.220.10">
    <property type="entry name" value="Leucine Aminopeptidase, subunit E, domain 1"/>
    <property type="match status" value="1"/>
</dbReference>
<evidence type="ECO:0000313" key="9">
    <source>
        <dbReference type="Proteomes" id="UP000054859"/>
    </source>
</evidence>
<geneLocation type="plasmid" evidence="8 10">
    <name>9</name>
</geneLocation>
<dbReference type="STRING" id="45056.Lade_0074"/>
<dbReference type="Pfam" id="PF00883">
    <property type="entry name" value="Peptidase_M17"/>
    <property type="match status" value="1"/>
</dbReference>
<dbReference type="CDD" id="cd00433">
    <property type="entry name" value="Peptidase_M17"/>
    <property type="match status" value="1"/>
</dbReference>
<dbReference type="PRINTS" id="PR00481">
    <property type="entry name" value="LAMNOPPTDASE"/>
</dbReference>
<organism evidence="7 9">
    <name type="scientific">Legionella adelaidensis</name>
    <dbReference type="NCBI Taxonomy" id="45056"/>
    <lineage>
        <taxon>Bacteria</taxon>
        <taxon>Pseudomonadati</taxon>
        <taxon>Pseudomonadota</taxon>
        <taxon>Gammaproteobacteria</taxon>
        <taxon>Legionellales</taxon>
        <taxon>Legionellaceae</taxon>
        <taxon>Legionella</taxon>
    </lineage>
</organism>
<evidence type="ECO:0000313" key="7">
    <source>
        <dbReference type="EMBL" id="KTC65416.1"/>
    </source>
</evidence>
<dbReference type="PANTHER" id="PTHR11963">
    <property type="entry name" value="LEUCINE AMINOPEPTIDASE-RELATED"/>
    <property type="match status" value="1"/>
</dbReference>
<dbReference type="PROSITE" id="PS00631">
    <property type="entry name" value="CYTOSOL_AP"/>
    <property type="match status" value="1"/>
</dbReference>
<dbReference type="Proteomes" id="UP000281170">
    <property type="component" value="Plasmid 9"/>
</dbReference>
<dbReference type="Pfam" id="PF21337">
    <property type="entry name" value="Peptidase_M17_N_1"/>
    <property type="match status" value="1"/>
</dbReference>
<dbReference type="Gene3D" id="3.40.630.10">
    <property type="entry name" value="Zn peptidases"/>
    <property type="match status" value="1"/>
</dbReference>
<dbReference type="EC" id="3.4.11.1" evidence="7 8"/>
<reference evidence="8 10" key="2">
    <citation type="submission" date="2018-12" db="EMBL/GenBank/DDBJ databases">
        <authorList>
            <consortium name="Pathogen Informatics"/>
        </authorList>
    </citation>
    <scope>NUCLEOTIDE SEQUENCE [LARGE SCALE GENOMIC DNA]</scope>
    <source>
        <strain evidence="8 10">NCTC12735</strain>
        <plasmid evidence="10">9</plasmid>
    </source>
</reference>
<dbReference type="SUPFAM" id="SSF52949">
    <property type="entry name" value="Macro domain-like"/>
    <property type="match status" value="1"/>
</dbReference>
<proteinExistence type="inferred from homology"/>
<protein>
    <submittedName>
        <fullName evidence="7 8">Aminopeptidase</fullName>
        <ecNumber evidence="7 8">3.4.11.1</ecNumber>
    </submittedName>
</protein>
<dbReference type="AlphaFoldDB" id="A0A0W0R2W7"/>
<comment type="similarity">
    <text evidence="1">Belongs to the peptidase M17 family.</text>
</comment>
<dbReference type="InterPro" id="IPR011356">
    <property type="entry name" value="Leucine_aapep/pepB"/>
</dbReference>
<dbReference type="OrthoDB" id="9809354at2"/>
<dbReference type="SUPFAM" id="SSF53187">
    <property type="entry name" value="Zn-dependent exopeptidases"/>
    <property type="match status" value="1"/>
</dbReference>
<evidence type="ECO:0000313" key="8">
    <source>
        <dbReference type="EMBL" id="VEH84762.1"/>
    </source>
</evidence>
<keyword evidence="9" id="KW-1185">Reference proteome</keyword>
<evidence type="ECO:0000256" key="2">
    <source>
        <dbReference type="ARBA" id="ARBA00022438"/>
    </source>
</evidence>
<name>A0A0W0R2W7_9GAMM</name>
<evidence type="ECO:0000256" key="1">
    <source>
        <dbReference type="ARBA" id="ARBA00009528"/>
    </source>
</evidence>
<dbReference type="InterPro" id="IPR043472">
    <property type="entry name" value="Macro_dom-like"/>
</dbReference>
<sequence>MQASLFYSTNYENSIPLILLKKDQWKNDTSLSSFELKFLNAQQFTGKLGEVALLHSQEGGIEKAFVGSMEGQDNLAVAHALNRLPKGTYSTAQLSKSALLAWSLAQYRFDKYKNIEIKPRLLAVTPEKLEDVLKEADAIFLIRDLINTPASDLGPKELGEVVAHLAKKFNAEFEEWVGEDLLKNNFPAIHAVGRAASAAPRLLSLTWGDRTHPKITLVGKGVCFDSGGLDIKQPAGMRLMKKDMGGAAQVIGLAAILMAKKLPIHLQVLIPAVENAISNDSYRPGDILTMRNGLRVEIENTDAEGRLVLADALVKACEENPELIIDFATLTTSARVSVGTEISAMFSNDDKLAQDVTLAGNEAGDPVWRMPLYKPYESLLDSSIADLTNSSTSPYAGAILAGLFLQRFVKEGIPWVHFDIMAWNLVNKPGKPEGGEAMAVLAMTNYLSHRYG</sequence>
<evidence type="ECO:0000256" key="5">
    <source>
        <dbReference type="ARBA" id="ARBA00023211"/>
    </source>
</evidence>
<dbReference type="Proteomes" id="UP000054859">
    <property type="component" value="Unassembled WGS sequence"/>
</dbReference>
<keyword evidence="3" id="KW-0645">Protease</keyword>
<keyword evidence="5" id="KW-0464">Manganese</keyword>
<accession>A0A0W0R2W7</accession>
<feature type="domain" description="Cytosol aminopeptidase" evidence="6">
    <location>
        <begin position="300"/>
        <end position="307"/>
    </location>
</feature>
<dbReference type="EMBL" id="LR134418">
    <property type="protein sequence ID" value="VEH84762.1"/>
    <property type="molecule type" value="Genomic_DNA"/>
</dbReference>
<dbReference type="GO" id="GO:0005737">
    <property type="term" value="C:cytoplasm"/>
    <property type="evidence" value="ECO:0007669"/>
    <property type="project" value="InterPro"/>
</dbReference>
<dbReference type="InterPro" id="IPR048816">
    <property type="entry name" value="Peptidase_M17_N_1"/>
</dbReference>
<keyword evidence="2 7" id="KW-0031">Aminopeptidase</keyword>
<keyword evidence="4 7" id="KW-0378">Hydrolase</keyword>
<evidence type="ECO:0000259" key="6">
    <source>
        <dbReference type="PROSITE" id="PS00631"/>
    </source>
</evidence>
<reference evidence="7 9" key="1">
    <citation type="submission" date="2015-11" db="EMBL/GenBank/DDBJ databases">
        <title>Identification of large and diverse effector repertoires of 38 Legionella species.</title>
        <authorList>
            <person name="Burstein D."/>
            <person name="Amaro F."/>
            <person name="Zusman T."/>
            <person name="Lifshitz Z."/>
            <person name="Cohen O."/>
            <person name="Gilbert J.A."/>
            <person name="Pupko T."/>
            <person name="Shuman H.A."/>
            <person name="Segal G."/>
        </authorList>
    </citation>
    <scope>NUCLEOTIDE SEQUENCE [LARGE SCALE GENOMIC DNA]</scope>
    <source>
        <strain evidence="7 9">1762-AUS-E</strain>
    </source>
</reference>
<dbReference type="KEGG" id="ladl:NCTC12735_00381"/>
<dbReference type="PATRIC" id="fig|45056.6.peg.78"/>
<dbReference type="GO" id="GO:0070006">
    <property type="term" value="F:metalloaminopeptidase activity"/>
    <property type="evidence" value="ECO:0007669"/>
    <property type="project" value="InterPro"/>
</dbReference>
<evidence type="ECO:0000313" key="10">
    <source>
        <dbReference type="Proteomes" id="UP000281170"/>
    </source>
</evidence>
<evidence type="ECO:0000256" key="3">
    <source>
        <dbReference type="ARBA" id="ARBA00022670"/>
    </source>
</evidence>
<dbReference type="RefSeq" id="WP_058461180.1">
    <property type="nucleotide sequence ID" value="NZ_CAAAHS010000003.1"/>
</dbReference>
<dbReference type="GO" id="GO:0030145">
    <property type="term" value="F:manganese ion binding"/>
    <property type="evidence" value="ECO:0007669"/>
    <property type="project" value="InterPro"/>
</dbReference>
<dbReference type="InterPro" id="IPR000819">
    <property type="entry name" value="Peptidase_M17_C"/>
</dbReference>
<dbReference type="PANTHER" id="PTHR11963:SF20">
    <property type="entry name" value="PEPTIDASE B"/>
    <property type="match status" value="1"/>
</dbReference>
<evidence type="ECO:0000256" key="4">
    <source>
        <dbReference type="ARBA" id="ARBA00022801"/>
    </source>
</evidence>
<dbReference type="EMBL" id="LNKA01000001">
    <property type="protein sequence ID" value="KTC65416.1"/>
    <property type="molecule type" value="Genomic_DNA"/>
</dbReference>